<gene>
    <name evidence="2" type="ORF">AT9943_LOCUS18989</name>
</gene>
<proteinExistence type="predicted"/>
<evidence type="ECO:0000313" key="2">
    <source>
        <dbReference type="EMBL" id="CAD5331523.1"/>
    </source>
</evidence>
<evidence type="ECO:0000256" key="1">
    <source>
        <dbReference type="SAM" id="MobiDB-lite"/>
    </source>
</evidence>
<dbReference type="InterPro" id="IPR015943">
    <property type="entry name" value="WD40/YVTN_repeat-like_dom_sf"/>
</dbReference>
<reference evidence="2 3" key="1">
    <citation type="submission" date="2020-09" db="EMBL/GenBank/DDBJ databases">
        <authorList>
            <person name="Ashkenazy H."/>
        </authorList>
    </citation>
    <scope>NUCLEOTIDE SEQUENCE [LARGE SCALE GENOMIC DNA]</scope>
    <source>
        <strain evidence="3">cv. Cdm-0</strain>
    </source>
</reference>
<dbReference type="AlphaFoldDB" id="A0A7G2F7U7"/>
<dbReference type="Gene3D" id="2.130.10.10">
    <property type="entry name" value="YVTN repeat-like/Quinoprotein amine dehydrogenase"/>
    <property type="match status" value="1"/>
</dbReference>
<sequence length="982" mass="109749">MNEPGSDPDPGSYPIPPASVHLSPFFSPYTRRLSTHFTRRCQPLQSSPPLAYISLQGLLVNSDEASSARSIGGGLSREESLAWELFTPYQRFLLVAVIGVAAAQSKKNGVIRQLQKSVDLRDQLLSSMQQKLDDLCHELNLAKDQSGAVSKVSDHDYPQSALKEKFGSERINFVDCGCWLCDQHHHSSPADKAPTNLVLDAEPEERRMSYMSDWCSSVTSAAETHFDSLSLDQDMLSLRKECQEKDATIKDLTSFLQLTNKAGSKRETELEEIISRKKTIIKKLKRDVLVLEDKVTQLTRLRRSSYSPAVSNTHEFPMRMDNLLYDMDVLTASSSSDSEATVNTPQRAVLEAPVDSVKEEPATLGQTNKSAPAKSSTSLVKSVKPPSVVSPSTTRKPVSVSSSSRVRRGSSTGDSKKPRRPIQTIPRDSSGSHKRWVVSSPLKAVETGHKVRMDLIKKSKLRYQWRHRRLQFCYRGQKSMEKYLVSPEPSPAKSRTTVRRPWKRSFIEVNGRLDSAYRHELYSRVAHSYSEIGKFSHFYHLNENPCITHMMQIQSLYQCPTMRGVAGLDFDNRGIFLVSVTRSGCLMVHDFESLYCQSKLGPGSAEDESKHVVHFSYPPGREFDVARWNPSNQNEVACTSRKHDQVLIFDISYMSPKPTEVLQTRQKLSIIGRKISRGLSDVAITSDEDSRIFSPDTLGMVHVWDRRAGVSPCIELSTDRYDSIKSIQIYVDNQTIFGAGKEGIIHIWDLRGGRNSSAFQNRKDMSQLPLASLHLAPKLQKIASLKAQSEIVPKEIHSIDVNPSSPHQLAFHLDDGWSGVLDIYKSEVTHVHCPPPAWLDGSNSSADLILRKPSWLPTSSIYVVGSMSEKGIHVLDFHPSSRSPCHVDYDEDTQRNEKRDKCNHRNKFVSLSETVTGCAAHPLNGMIVAGTQNSSLLLIAQMHCSSSSETAEAAELSVAILSWRSVEPYLLLPYELSGSNEP</sequence>
<dbReference type="PANTHER" id="PTHR35507:SF1">
    <property type="entry name" value="TMF_TATA_BD DOMAIN-CONTAINING PROTEIN"/>
    <property type="match status" value="1"/>
</dbReference>
<dbReference type="EMBL" id="LR881470">
    <property type="protein sequence ID" value="CAD5331523.1"/>
    <property type="molecule type" value="Genomic_DNA"/>
</dbReference>
<dbReference type="InterPro" id="IPR036322">
    <property type="entry name" value="WD40_repeat_dom_sf"/>
</dbReference>
<name>A0A7G2F7U7_ARATH</name>
<evidence type="ECO:0000313" key="3">
    <source>
        <dbReference type="Proteomes" id="UP000516314"/>
    </source>
</evidence>
<accession>A0A7G2F7U7</accession>
<feature type="compositionally biased region" description="Polar residues" evidence="1">
    <location>
        <begin position="336"/>
        <end position="346"/>
    </location>
</feature>
<dbReference type="Proteomes" id="UP000516314">
    <property type="component" value="Chromosome 5"/>
</dbReference>
<feature type="compositionally biased region" description="Low complexity" evidence="1">
    <location>
        <begin position="374"/>
        <end position="412"/>
    </location>
</feature>
<protein>
    <submittedName>
        <fullName evidence="2">(thale cress) hypothetical protein</fullName>
    </submittedName>
</protein>
<dbReference type="PANTHER" id="PTHR35507">
    <property type="entry name" value="OS09G0488600 PROTEIN"/>
    <property type="match status" value="1"/>
</dbReference>
<organism evidence="2 3">
    <name type="scientific">Arabidopsis thaliana</name>
    <name type="common">Mouse-ear cress</name>
    <dbReference type="NCBI Taxonomy" id="3702"/>
    <lineage>
        <taxon>Eukaryota</taxon>
        <taxon>Viridiplantae</taxon>
        <taxon>Streptophyta</taxon>
        <taxon>Embryophyta</taxon>
        <taxon>Tracheophyta</taxon>
        <taxon>Spermatophyta</taxon>
        <taxon>Magnoliopsida</taxon>
        <taxon>eudicotyledons</taxon>
        <taxon>Gunneridae</taxon>
        <taxon>Pentapetalae</taxon>
        <taxon>rosids</taxon>
        <taxon>malvids</taxon>
        <taxon>Brassicales</taxon>
        <taxon>Brassicaceae</taxon>
        <taxon>Camelineae</taxon>
        <taxon>Arabidopsis</taxon>
    </lineage>
</organism>
<feature type="region of interest" description="Disordered" evidence="1">
    <location>
        <begin position="336"/>
        <end position="436"/>
    </location>
</feature>
<dbReference type="SUPFAM" id="SSF50978">
    <property type="entry name" value="WD40 repeat-like"/>
    <property type="match status" value="1"/>
</dbReference>